<accession>A0AAD5SLD1</accession>
<sequence>MVGIACCSGKITAPTTPLEGQEESIGNGHKCYVSQPKNATKPGACVILATDIFGYTLVNVRVVADNFAREGYLAVVPDLFKGTEPPPELMNSFKGFTNKNSGVLVKASAVLQLARYVPGFLMRNSIPKGCDIVENVASAVKEKYGVKFIGLQGYCWGGGIAVHLAHKPNVVDAIAVAHPSELKLPVDIEKIQKPAYFACPEHDHAISKTDFDLIKDILSKKINTATTTTGVENKAQWIDGVEHGFATRGNEDDPHVREMRAFVLQEAVAFFDRVGSANKIF</sequence>
<dbReference type="PANTHER" id="PTHR17630:SF44">
    <property type="entry name" value="PROTEIN AIM2"/>
    <property type="match status" value="1"/>
</dbReference>
<comment type="caution">
    <text evidence="2">The sequence shown here is derived from an EMBL/GenBank/DDBJ whole genome shotgun (WGS) entry which is preliminary data.</text>
</comment>
<dbReference type="SUPFAM" id="SSF53474">
    <property type="entry name" value="alpha/beta-Hydrolases"/>
    <property type="match status" value="1"/>
</dbReference>
<dbReference type="Proteomes" id="UP001211907">
    <property type="component" value="Unassembled WGS sequence"/>
</dbReference>
<organism evidence="2 3">
    <name type="scientific">Physocladia obscura</name>
    <dbReference type="NCBI Taxonomy" id="109957"/>
    <lineage>
        <taxon>Eukaryota</taxon>
        <taxon>Fungi</taxon>
        <taxon>Fungi incertae sedis</taxon>
        <taxon>Chytridiomycota</taxon>
        <taxon>Chytridiomycota incertae sedis</taxon>
        <taxon>Chytridiomycetes</taxon>
        <taxon>Chytridiales</taxon>
        <taxon>Chytriomycetaceae</taxon>
        <taxon>Physocladia</taxon>
    </lineage>
</organism>
<dbReference type="PANTHER" id="PTHR17630">
    <property type="entry name" value="DIENELACTONE HYDROLASE"/>
    <property type="match status" value="1"/>
</dbReference>
<evidence type="ECO:0000313" key="2">
    <source>
        <dbReference type="EMBL" id="KAJ3080095.1"/>
    </source>
</evidence>
<dbReference type="Pfam" id="PF01738">
    <property type="entry name" value="DLH"/>
    <property type="match status" value="1"/>
</dbReference>
<evidence type="ECO:0000259" key="1">
    <source>
        <dbReference type="Pfam" id="PF01738"/>
    </source>
</evidence>
<gene>
    <name evidence="2" type="ORF">HK100_010230</name>
</gene>
<dbReference type="AlphaFoldDB" id="A0AAD5SLD1"/>
<evidence type="ECO:0000313" key="3">
    <source>
        <dbReference type="Proteomes" id="UP001211907"/>
    </source>
</evidence>
<dbReference type="GO" id="GO:0016787">
    <property type="term" value="F:hydrolase activity"/>
    <property type="evidence" value="ECO:0007669"/>
    <property type="project" value="InterPro"/>
</dbReference>
<feature type="domain" description="Dienelactone hydrolase" evidence="1">
    <location>
        <begin position="31"/>
        <end position="273"/>
    </location>
</feature>
<keyword evidence="3" id="KW-1185">Reference proteome</keyword>
<reference evidence="2" key="1">
    <citation type="submission" date="2020-05" db="EMBL/GenBank/DDBJ databases">
        <title>Phylogenomic resolution of chytrid fungi.</title>
        <authorList>
            <person name="Stajich J.E."/>
            <person name="Amses K."/>
            <person name="Simmons R."/>
            <person name="Seto K."/>
            <person name="Myers J."/>
            <person name="Bonds A."/>
            <person name="Quandt C.A."/>
            <person name="Barry K."/>
            <person name="Liu P."/>
            <person name="Grigoriev I."/>
            <person name="Longcore J.E."/>
            <person name="James T.Y."/>
        </authorList>
    </citation>
    <scope>NUCLEOTIDE SEQUENCE</scope>
    <source>
        <strain evidence="2">JEL0513</strain>
    </source>
</reference>
<dbReference type="EMBL" id="JADGJH010005571">
    <property type="protein sequence ID" value="KAJ3080095.1"/>
    <property type="molecule type" value="Genomic_DNA"/>
</dbReference>
<protein>
    <recommendedName>
        <fullName evidence="1">Dienelactone hydrolase domain-containing protein</fullName>
    </recommendedName>
</protein>
<dbReference type="InterPro" id="IPR002925">
    <property type="entry name" value="Dienelactn_hydro"/>
</dbReference>
<proteinExistence type="predicted"/>
<dbReference type="Gene3D" id="3.40.50.1820">
    <property type="entry name" value="alpha/beta hydrolase"/>
    <property type="match status" value="1"/>
</dbReference>
<name>A0AAD5SLD1_9FUNG</name>
<dbReference type="InterPro" id="IPR029058">
    <property type="entry name" value="AB_hydrolase_fold"/>
</dbReference>